<dbReference type="InterPro" id="IPR036215">
    <property type="entry name" value="TM0957-like_sf"/>
</dbReference>
<evidence type="ECO:0000313" key="2">
    <source>
        <dbReference type="Proteomes" id="UP000268016"/>
    </source>
</evidence>
<name>A0A3N2R7L8_9RHOB</name>
<organism evidence="1 2">
    <name type="scientific">Histidinibacterium lentulum</name>
    <dbReference type="NCBI Taxonomy" id="2480588"/>
    <lineage>
        <taxon>Bacteria</taxon>
        <taxon>Pseudomonadati</taxon>
        <taxon>Pseudomonadota</taxon>
        <taxon>Alphaproteobacteria</taxon>
        <taxon>Rhodobacterales</taxon>
        <taxon>Paracoccaceae</taxon>
        <taxon>Histidinibacterium</taxon>
    </lineage>
</organism>
<dbReference type="AlphaFoldDB" id="A0A3N2R7L8"/>
<proteinExistence type="predicted"/>
<protein>
    <submittedName>
        <fullName evidence="1">DUF2291 domain-containing protein</fullName>
    </submittedName>
</protein>
<keyword evidence="2" id="KW-1185">Reference proteome</keyword>
<dbReference type="SUPFAM" id="SSF141318">
    <property type="entry name" value="TM0957-like"/>
    <property type="match status" value="1"/>
</dbReference>
<dbReference type="Proteomes" id="UP000268016">
    <property type="component" value="Unassembled WGS sequence"/>
</dbReference>
<sequence>MSTTDTETTPARRGLPRRLIVAALAAALVAAMALDTTVVRVGSEEDLREQAFDADSFGQAEFPRIRDLVIEKAPDAVTLATELAADRNAAIAAYGTSGGTFPVLTVAFTGTALEGASGIFGVDVDGMPEGTAIRVQTGPAINGTDLRDVPGDIQFGMFTNQIEYQDVGSAINRAMSAEVLSDLDRDALTGKTVTVVGAFTLINPANWLVTPVRFEVSE</sequence>
<dbReference type="InterPro" id="IPR014582">
    <property type="entry name" value="UCP033535_lipo"/>
</dbReference>
<accession>A0A3N2R7L8</accession>
<dbReference type="PIRSF" id="PIRSF033535">
    <property type="entry name" value="UCP033535_plp"/>
    <property type="match status" value="1"/>
</dbReference>
<dbReference type="EMBL" id="RDRB01000002">
    <property type="protein sequence ID" value="ROU03469.1"/>
    <property type="molecule type" value="Genomic_DNA"/>
</dbReference>
<comment type="caution">
    <text evidence="1">The sequence shown here is derived from an EMBL/GenBank/DDBJ whole genome shotgun (WGS) entry which is preliminary data.</text>
</comment>
<reference evidence="1 2" key="1">
    <citation type="submission" date="2018-10" db="EMBL/GenBank/DDBJ databases">
        <title>Histidinibacterium lentulum gen. nov., sp. nov., a marine bacterium from the culture broth of Picochlorum sp. 122.</title>
        <authorList>
            <person name="Wang G."/>
        </authorList>
    </citation>
    <scope>NUCLEOTIDE SEQUENCE [LARGE SCALE GENOMIC DNA]</scope>
    <source>
        <strain evidence="1 2">B17</strain>
    </source>
</reference>
<dbReference type="Pfam" id="PF10054">
    <property type="entry name" value="DUF2291"/>
    <property type="match status" value="1"/>
</dbReference>
<dbReference type="RefSeq" id="WP_123641003.1">
    <property type="nucleotide sequence ID" value="NZ_ML119082.1"/>
</dbReference>
<evidence type="ECO:0000313" key="1">
    <source>
        <dbReference type="EMBL" id="ROU03469.1"/>
    </source>
</evidence>
<dbReference type="OrthoDB" id="6631333at2"/>
<gene>
    <name evidence="1" type="ORF">EAT49_04005</name>
</gene>